<reference evidence="1 2" key="1">
    <citation type="journal article" date="2016" name="Mol. Biol. Evol.">
        <title>Comparative Genomics of Early-Diverging Mushroom-Forming Fungi Provides Insights into the Origins of Lignocellulose Decay Capabilities.</title>
        <authorList>
            <person name="Nagy L.G."/>
            <person name="Riley R."/>
            <person name="Tritt A."/>
            <person name="Adam C."/>
            <person name="Daum C."/>
            <person name="Floudas D."/>
            <person name="Sun H."/>
            <person name="Yadav J.S."/>
            <person name="Pangilinan J."/>
            <person name="Larsson K.H."/>
            <person name="Matsuura K."/>
            <person name="Barry K."/>
            <person name="Labutti K."/>
            <person name="Kuo R."/>
            <person name="Ohm R.A."/>
            <person name="Bhattacharya S.S."/>
            <person name="Shirouzu T."/>
            <person name="Yoshinaga Y."/>
            <person name="Martin F.M."/>
            <person name="Grigoriev I.V."/>
            <person name="Hibbett D.S."/>
        </authorList>
    </citation>
    <scope>NUCLEOTIDE SEQUENCE [LARGE SCALE GENOMIC DNA]</scope>
    <source>
        <strain evidence="1 2">CBS 109695</strain>
    </source>
</reference>
<dbReference type="EMBL" id="KV417558">
    <property type="protein sequence ID" value="KZP20088.1"/>
    <property type="molecule type" value="Genomic_DNA"/>
</dbReference>
<sequence>MATGTLSDKLITGTSGARSSLGDQVVFARVLGFINHCNCTGFGVRVKKREARPQRRQEVLHHLSGRTDRDSRLTGHFELRGKQVSKRGMGEFVPAVSSCGVSCRIGFRRLSPFNFGSTLKFNWRFLQLTLLRACLSVVIPCAASHDHKYGYLLADPPSDKDLVDGYLSDRVPEFVAIAADGHSRACLLVVIPCRMHAQASHDHKDGYLLADPPSDEAKRAVC</sequence>
<organism evidence="1 2">
    <name type="scientific">Athelia psychrophila</name>
    <dbReference type="NCBI Taxonomy" id="1759441"/>
    <lineage>
        <taxon>Eukaryota</taxon>
        <taxon>Fungi</taxon>
        <taxon>Dikarya</taxon>
        <taxon>Basidiomycota</taxon>
        <taxon>Agaricomycotina</taxon>
        <taxon>Agaricomycetes</taxon>
        <taxon>Agaricomycetidae</taxon>
        <taxon>Atheliales</taxon>
        <taxon>Atheliaceae</taxon>
        <taxon>Athelia</taxon>
    </lineage>
</organism>
<dbReference type="AlphaFoldDB" id="A0A166IR55"/>
<keyword evidence="2" id="KW-1185">Reference proteome</keyword>
<evidence type="ECO:0000313" key="2">
    <source>
        <dbReference type="Proteomes" id="UP000076532"/>
    </source>
</evidence>
<evidence type="ECO:0000313" key="1">
    <source>
        <dbReference type="EMBL" id="KZP20088.1"/>
    </source>
</evidence>
<gene>
    <name evidence="1" type="ORF">FIBSPDRAFT_892255</name>
</gene>
<accession>A0A166IR55</accession>
<protein>
    <submittedName>
        <fullName evidence="1">Uncharacterized protein</fullName>
    </submittedName>
</protein>
<name>A0A166IR55_9AGAM</name>
<proteinExistence type="predicted"/>
<dbReference type="Proteomes" id="UP000076532">
    <property type="component" value="Unassembled WGS sequence"/>
</dbReference>